<evidence type="ECO:0000313" key="3">
    <source>
        <dbReference type="EMBL" id="KAL0564615.1"/>
    </source>
</evidence>
<dbReference type="InterPro" id="IPR045339">
    <property type="entry name" value="DUF6534"/>
</dbReference>
<proteinExistence type="predicted"/>
<feature type="transmembrane region" description="Helical" evidence="1">
    <location>
        <begin position="156"/>
        <end position="177"/>
    </location>
</feature>
<feature type="transmembrane region" description="Helical" evidence="1">
    <location>
        <begin position="66"/>
        <end position="93"/>
    </location>
</feature>
<comment type="caution">
    <text evidence="3">The sequence shown here is derived from an EMBL/GenBank/DDBJ whole genome shotgun (WGS) entry which is preliminary data.</text>
</comment>
<dbReference type="PANTHER" id="PTHR40465:SF1">
    <property type="entry name" value="DUF6534 DOMAIN-CONTAINING PROTEIN"/>
    <property type="match status" value="1"/>
</dbReference>
<reference evidence="3 4" key="1">
    <citation type="submission" date="2024-02" db="EMBL/GenBank/DDBJ databases">
        <title>A draft genome for the cacao thread blight pathogen Marasmius crinis-equi.</title>
        <authorList>
            <person name="Cohen S.P."/>
            <person name="Baruah I.K."/>
            <person name="Amoako-Attah I."/>
            <person name="Bukari Y."/>
            <person name="Meinhardt L.W."/>
            <person name="Bailey B.A."/>
        </authorList>
    </citation>
    <scope>NUCLEOTIDE SEQUENCE [LARGE SCALE GENOMIC DNA]</scope>
    <source>
        <strain evidence="3 4">GH-76</strain>
    </source>
</reference>
<evidence type="ECO:0000259" key="2">
    <source>
        <dbReference type="Pfam" id="PF20152"/>
    </source>
</evidence>
<sequence length="303" mass="33817">MHSTGLLASSFVNLYFLKFPKDKLLIRLLVYATFTLDTVQTVLIAWDILEVFVYGIGDPAKVDEVWLTWFDLCIIDGLVAFLVQLYFASRIYMLSNSQLFFAYRVCMLPDGTKILVGIIVLTATTQMGAAVASGIASKHLALQSQLRNGAFVENSIWLGSSALCDILIACTLTFVLSQTPVIQKRTQYLIRRIILFTLGTGALTAVVATADLITFLLFPHRGTYALFTFLLGKLYSNSLFVALNSRSRCDNENKRLVVGVEVSMLLTETSRSISNVEIARFNSSVPERETLNMPEATFQYDQR</sequence>
<protein>
    <recommendedName>
        <fullName evidence="2">DUF6534 domain-containing protein</fullName>
    </recommendedName>
</protein>
<keyword evidence="1" id="KW-0812">Transmembrane</keyword>
<accession>A0ABR3EP10</accession>
<evidence type="ECO:0000313" key="4">
    <source>
        <dbReference type="Proteomes" id="UP001465976"/>
    </source>
</evidence>
<organism evidence="3 4">
    <name type="scientific">Marasmius crinis-equi</name>
    <dbReference type="NCBI Taxonomy" id="585013"/>
    <lineage>
        <taxon>Eukaryota</taxon>
        <taxon>Fungi</taxon>
        <taxon>Dikarya</taxon>
        <taxon>Basidiomycota</taxon>
        <taxon>Agaricomycotina</taxon>
        <taxon>Agaricomycetes</taxon>
        <taxon>Agaricomycetidae</taxon>
        <taxon>Agaricales</taxon>
        <taxon>Marasmiineae</taxon>
        <taxon>Marasmiaceae</taxon>
        <taxon>Marasmius</taxon>
    </lineage>
</organism>
<keyword evidence="1" id="KW-0472">Membrane</keyword>
<dbReference type="PANTHER" id="PTHR40465">
    <property type="entry name" value="CHROMOSOME 1, WHOLE GENOME SHOTGUN SEQUENCE"/>
    <property type="match status" value="1"/>
</dbReference>
<feature type="non-terminal residue" evidence="3">
    <location>
        <position position="303"/>
    </location>
</feature>
<dbReference type="Proteomes" id="UP001465976">
    <property type="component" value="Unassembled WGS sequence"/>
</dbReference>
<evidence type="ECO:0000256" key="1">
    <source>
        <dbReference type="SAM" id="Phobius"/>
    </source>
</evidence>
<feature type="transmembrane region" description="Helical" evidence="1">
    <location>
        <begin position="189"/>
        <end position="218"/>
    </location>
</feature>
<gene>
    <name evidence="3" type="ORF">V5O48_017428</name>
</gene>
<dbReference type="Pfam" id="PF20152">
    <property type="entry name" value="DUF6534"/>
    <property type="match status" value="1"/>
</dbReference>
<name>A0ABR3EP10_9AGAR</name>
<feature type="transmembrane region" description="Helical" evidence="1">
    <location>
        <begin position="24"/>
        <end position="46"/>
    </location>
</feature>
<feature type="transmembrane region" description="Helical" evidence="1">
    <location>
        <begin position="114"/>
        <end position="136"/>
    </location>
</feature>
<feature type="domain" description="DUF6534" evidence="2">
    <location>
        <begin position="161"/>
        <end position="247"/>
    </location>
</feature>
<keyword evidence="1" id="KW-1133">Transmembrane helix</keyword>
<keyword evidence="4" id="KW-1185">Reference proteome</keyword>
<feature type="transmembrane region" description="Helical" evidence="1">
    <location>
        <begin position="224"/>
        <end position="245"/>
    </location>
</feature>
<dbReference type="EMBL" id="JBAHYK010002668">
    <property type="protein sequence ID" value="KAL0564615.1"/>
    <property type="molecule type" value="Genomic_DNA"/>
</dbReference>